<evidence type="ECO:0000313" key="3">
    <source>
        <dbReference type="Proteomes" id="UP000460287"/>
    </source>
</evidence>
<dbReference type="Pfam" id="PF11823">
    <property type="entry name" value="Se_S_carrier"/>
    <property type="match status" value="1"/>
</dbReference>
<sequence>MNKYLMVFKNNHDAVNAESRLKEKKFNIMVMPTPTQITHSCGICIVFDDEVYSKSEEFIDDEKISYKNIYKINNNSLEKIK</sequence>
<accession>A0A7X2T1K0</accession>
<name>A0A7X2T1K0_9CLOT</name>
<keyword evidence="3" id="KW-1185">Reference proteome</keyword>
<evidence type="ECO:0000259" key="1">
    <source>
        <dbReference type="Pfam" id="PF11823"/>
    </source>
</evidence>
<dbReference type="AlphaFoldDB" id="A0A7X2T1K0"/>
<gene>
    <name evidence="2" type="ORF">FYJ33_09695</name>
</gene>
<protein>
    <submittedName>
        <fullName evidence="2">DUF3343 domain-containing protein</fullName>
    </submittedName>
</protein>
<comment type="caution">
    <text evidence="2">The sequence shown here is derived from an EMBL/GenBank/DDBJ whole genome shotgun (WGS) entry which is preliminary data.</text>
</comment>
<dbReference type="EMBL" id="VULX01000013">
    <property type="protein sequence ID" value="MSR91664.1"/>
    <property type="molecule type" value="Genomic_DNA"/>
</dbReference>
<evidence type="ECO:0000313" key="2">
    <source>
        <dbReference type="EMBL" id="MSR91664.1"/>
    </source>
</evidence>
<dbReference type="RefSeq" id="WP_154531560.1">
    <property type="nucleotide sequence ID" value="NZ_JAQXTV010000164.1"/>
</dbReference>
<proteinExistence type="predicted"/>
<organism evidence="2 3">
    <name type="scientific">Inconstantimicrobium porci</name>
    <dbReference type="NCBI Taxonomy" id="2652291"/>
    <lineage>
        <taxon>Bacteria</taxon>
        <taxon>Bacillati</taxon>
        <taxon>Bacillota</taxon>
        <taxon>Clostridia</taxon>
        <taxon>Eubacteriales</taxon>
        <taxon>Clostridiaceae</taxon>
        <taxon>Inconstantimicrobium</taxon>
    </lineage>
</organism>
<dbReference type="InterPro" id="IPR021778">
    <property type="entry name" value="Se/S_carrier-like"/>
</dbReference>
<dbReference type="Proteomes" id="UP000460287">
    <property type="component" value="Unassembled WGS sequence"/>
</dbReference>
<reference evidence="2 3" key="1">
    <citation type="submission" date="2019-08" db="EMBL/GenBank/DDBJ databases">
        <title>In-depth cultivation of the pig gut microbiome towards novel bacterial diversity and tailored functional studies.</title>
        <authorList>
            <person name="Wylensek D."/>
            <person name="Hitch T.C.A."/>
            <person name="Clavel T."/>
        </authorList>
    </citation>
    <scope>NUCLEOTIDE SEQUENCE [LARGE SCALE GENOMIC DNA]</scope>
    <source>
        <strain evidence="2 3">WCA-383-APC-5B</strain>
    </source>
</reference>
<feature type="domain" description="Putative Se/S carrier protein-like" evidence="1">
    <location>
        <begin position="3"/>
        <end position="71"/>
    </location>
</feature>